<sequence length="441" mass="51011">MVTILDLPTAVGIHITDFLNWEEKFDLALAIPAWKDFYNSTKVWKCIELDCGELESKVDIQRSIHKFVTCIEKYGRHIENLKLYFHKENLEDILYVLEATSSSCWNLNDLAIGYIPFKNILQPTKSFTKSYSSFVCKLLAKSPVLNSVDISSFKPSIDNDEGLSTLLSMIHDQHVGHKISGIDFLLVSPYGQFDYIKFLNVFDNLKKLAIRRECITANCLLYMVDRSLSELALYGDTESDDISVPNDQSLNEQFWNKILTKRPTFLVDLEIKQLPVVLEDFPCFMPLRNIGLTFFTTDLELIDILKHFTKFYSKTLVHLSFVFDDSDADGGFEFDEQFQRLSVGLLELVGVCPKLSVLRYNLPIDSTTIICIAKERKMQELCFYENQVSYINETDISSHNMKVQWLNECGYGRTKLEETVSSIYNKEWRLLPDEEYEILNH</sequence>
<gene>
    <name evidence="1" type="ORF">MGAL_10B088976</name>
</gene>
<dbReference type="OrthoDB" id="9974792at2759"/>
<accession>A0A8B6FMJ7</accession>
<dbReference type="Proteomes" id="UP000596742">
    <property type="component" value="Unassembled WGS sequence"/>
</dbReference>
<keyword evidence="2" id="KW-1185">Reference proteome</keyword>
<name>A0A8B6FMJ7_MYTGA</name>
<evidence type="ECO:0000313" key="1">
    <source>
        <dbReference type="EMBL" id="VDI51984.1"/>
    </source>
</evidence>
<dbReference type="EMBL" id="UYJE01007123">
    <property type="protein sequence ID" value="VDI51984.1"/>
    <property type="molecule type" value="Genomic_DNA"/>
</dbReference>
<dbReference type="PANTHER" id="PTHR20872:SF1">
    <property type="entry name" value="F-BOX DOMAIN-CONTAINING PROTEIN"/>
    <property type="match status" value="1"/>
</dbReference>
<dbReference type="PANTHER" id="PTHR20872">
    <property type="match status" value="1"/>
</dbReference>
<organism evidence="1 2">
    <name type="scientific">Mytilus galloprovincialis</name>
    <name type="common">Mediterranean mussel</name>
    <dbReference type="NCBI Taxonomy" id="29158"/>
    <lineage>
        <taxon>Eukaryota</taxon>
        <taxon>Metazoa</taxon>
        <taxon>Spiralia</taxon>
        <taxon>Lophotrochozoa</taxon>
        <taxon>Mollusca</taxon>
        <taxon>Bivalvia</taxon>
        <taxon>Autobranchia</taxon>
        <taxon>Pteriomorphia</taxon>
        <taxon>Mytilida</taxon>
        <taxon>Mytiloidea</taxon>
        <taxon>Mytilidae</taxon>
        <taxon>Mytilinae</taxon>
        <taxon>Mytilus</taxon>
    </lineage>
</organism>
<protein>
    <recommendedName>
        <fullName evidence="3">F-box domain-containing protein</fullName>
    </recommendedName>
</protein>
<evidence type="ECO:0000313" key="2">
    <source>
        <dbReference type="Proteomes" id="UP000596742"/>
    </source>
</evidence>
<proteinExistence type="predicted"/>
<comment type="caution">
    <text evidence="1">The sequence shown here is derived from an EMBL/GenBank/DDBJ whole genome shotgun (WGS) entry which is preliminary data.</text>
</comment>
<evidence type="ECO:0008006" key="3">
    <source>
        <dbReference type="Google" id="ProtNLM"/>
    </source>
</evidence>
<dbReference type="AlphaFoldDB" id="A0A8B6FMJ7"/>
<reference evidence="1" key="1">
    <citation type="submission" date="2018-11" db="EMBL/GenBank/DDBJ databases">
        <authorList>
            <person name="Alioto T."/>
            <person name="Alioto T."/>
        </authorList>
    </citation>
    <scope>NUCLEOTIDE SEQUENCE</scope>
</reference>